<reference evidence="8" key="1">
    <citation type="journal article" date="2019" name="Int. J. Syst. Evol. Microbiol.">
        <title>The Global Catalogue of Microorganisms (GCM) 10K type strain sequencing project: providing services to taxonomists for standard genome sequencing and annotation.</title>
        <authorList>
            <consortium name="The Broad Institute Genomics Platform"/>
            <consortium name="The Broad Institute Genome Sequencing Center for Infectious Disease"/>
            <person name="Wu L."/>
            <person name="Ma J."/>
        </authorList>
    </citation>
    <scope>NUCLEOTIDE SEQUENCE [LARGE SCALE GENOMIC DNA]</scope>
    <source>
        <strain evidence="8">JCM 17304</strain>
    </source>
</reference>
<evidence type="ECO:0000313" key="8">
    <source>
        <dbReference type="Proteomes" id="UP001500392"/>
    </source>
</evidence>
<dbReference type="SUPFAM" id="SSF55031">
    <property type="entry name" value="Bacterial exopeptidase dimerisation domain"/>
    <property type="match status" value="1"/>
</dbReference>
<comment type="similarity">
    <text evidence="1">Belongs to the peptidase M20A family.</text>
</comment>
<proteinExistence type="inferred from homology"/>
<sequence length="485" mass="52171">MKKLLGWMLLLVLLLCAVLVVRGIQFGGDLPQAESVASIDWDEARALESISAALQIPTISRGKHIAVDTEAFAAFHAFLRQRYPLVFSQLEVEVLAGQSLLLHWQGSGKQLPVMFLAHQDVVPVLAGSESEWSHPPFAGVVADGYIWGRGALDDKGSLISLLEAAERLLAEGFVPERSIYFGFGHDEEDGGDGAKAMAKALADRGVRLDFLLDEGGFVTKGLVPGVDGRVALIGPAEKGYTSLKISAQGIGGHASMPPRHTALGLVARAINRLENNPFPADLSFTKDTIMGLGSAAPFVQRVVFANLWLFGPLAEKMLAAMPTTDAAIRTTTAATMMSAGEKDNVLPQSAEAVVNFRILPGDTVESVLQRVRDVIDDPLVSVSLYSDFSNNPSKVASLDSPGFSVLSQIIRQLRPDTLVAPRLVVGATDARHYEAISNASYRFLGLEVGPDELAGMHGTNERVSIESFIDSAHMYYLLLRRSADL</sequence>
<keyword evidence="2" id="KW-0645">Protease</keyword>
<evidence type="ECO:0000256" key="3">
    <source>
        <dbReference type="ARBA" id="ARBA00022723"/>
    </source>
</evidence>
<dbReference type="RefSeq" id="WP_344935952.1">
    <property type="nucleotide sequence ID" value="NZ_BAABDM010000004.1"/>
</dbReference>
<dbReference type="Pfam" id="PF07687">
    <property type="entry name" value="M20_dimer"/>
    <property type="match status" value="1"/>
</dbReference>
<organism evidence="7 8">
    <name type="scientific">Zhongshania borealis</name>
    <dbReference type="NCBI Taxonomy" id="889488"/>
    <lineage>
        <taxon>Bacteria</taxon>
        <taxon>Pseudomonadati</taxon>
        <taxon>Pseudomonadota</taxon>
        <taxon>Gammaproteobacteria</taxon>
        <taxon>Cellvibrionales</taxon>
        <taxon>Spongiibacteraceae</taxon>
        <taxon>Zhongshania</taxon>
    </lineage>
</organism>
<keyword evidence="4" id="KW-0378">Hydrolase</keyword>
<dbReference type="InterPro" id="IPR011650">
    <property type="entry name" value="Peptidase_M20_dimer"/>
</dbReference>
<dbReference type="PANTHER" id="PTHR45962">
    <property type="entry name" value="N-FATTY-ACYL-AMINO ACID SYNTHASE/HYDROLASE PM20D1"/>
    <property type="match status" value="1"/>
</dbReference>
<evidence type="ECO:0000256" key="2">
    <source>
        <dbReference type="ARBA" id="ARBA00022670"/>
    </source>
</evidence>
<dbReference type="Gene3D" id="3.30.70.360">
    <property type="match status" value="1"/>
</dbReference>
<dbReference type="InterPro" id="IPR002933">
    <property type="entry name" value="Peptidase_M20"/>
</dbReference>
<comment type="caution">
    <text evidence="7">The sequence shown here is derived from an EMBL/GenBank/DDBJ whole genome shotgun (WGS) entry which is preliminary data.</text>
</comment>
<dbReference type="EMBL" id="BAABDM010000004">
    <property type="protein sequence ID" value="GAA4097402.1"/>
    <property type="molecule type" value="Genomic_DNA"/>
</dbReference>
<dbReference type="InterPro" id="IPR047177">
    <property type="entry name" value="Pept_M20A"/>
</dbReference>
<keyword evidence="3" id="KW-0479">Metal-binding</keyword>
<accession>A0ABP7WUU0</accession>
<feature type="domain" description="Peptidase M20 dimerisation" evidence="6">
    <location>
        <begin position="236"/>
        <end position="379"/>
    </location>
</feature>
<dbReference type="Pfam" id="PF01546">
    <property type="entry name" value="Peptidase_M20"/>
    <property type="match status" value="1"/>
</dbReference>
<dbReference type="InterPro" id="IPR001261">
    <property type="entry name" value="ArgE/DapE_CS"/>
</dbReference>
<keyword evidence="5" id="KW-0862">Zinc</keyword>
<evidence type="ECO:0000256" key="5">
    <source>
        <dbReference type="ARBA" id="ARBA00022833"/>
    </source>
</evidence>
<evidence type="ECO:0000256" key="1">
    <source>
        <dbReference type="ARBA" id="ARBA00006247"/>
    </source>
</evidence>
<name>A0ABP7WUU0_9GAMM</name>
<keyword evidence="8" id="KW-1185">Reference proteome</keyword>
<dbReference type="Proteomes" id="UP001500392">
    <property type="component" value="Unassembled WGS sequence"/>
</dbReference>
<dbReference type="SUPFAM" id="SSF53187">
    <property type="entry name" value="Zn-dependent exopeptidases"/>
    <property type="match status" value="1"/>
</dbReference>
<protein>
    <submittedName>
        <fullName evidence="7">M20 family peptidase</fullName>
    </submittedName>
</protein>
<dbReference type="Gene3D" id="3.40.630.10">
    <property type="entry name" value="Zn peptidases"/>
    <property type="match status" value="1"/>
</dbReference>
<gene>
    <name evidence="7" type="ORF">GCM10022414_22610</name>
</gene>
<evidence type="ECO:0000313" key="7">
    <source>
        <dbReference type="EMBL" id="GAA4097402.1"/>
    </source>
</evidence>
<dbReference type="Gene3D" id="1.10.150.900">
    <property type="match status" value="1"/>
</dbReference>
<dbReference type="InterPro" id="IPR036264">
    <property type="entry name" value="Bact_exopeptidase_dim_dom"/>
</dbReference>
<evidence type="ECO:0000259" key="6">
    <source>
        <dbReference type="Pfam" id="PF07687"/>
    </source>
</evidence>
<dbReference type="PANTHER" id="PTHR45962:SF1">
    <property type="entry name" value="N-FATTY-ACYL-AMINO ACID SYNTHASE_HYDROLASE PM20D1"/>
    <property type="match status" value="1"/>
</dbReference>
<dbReference type="PROSITE" id="PS00758">
    <property type="entry name" value="ARGE_DAPE_CPG2_1"/>
    <property type="match status" value="1"/>
</dbReference>
<evidence type="ECO:0000256" key="4">
    <source>
        <dbReference type="ARBA" id="ARBA00022801"/>
    </source>
</evidence>